<reference evidence="2" key="1">
    <citation type="journal article" date="2023" name="G3 (Bethesda)">
        <title>Genome assembly and association tests identify interacting loci associated with vigor, precocity, and sex in interspecific pistachio rootstocks.</title>
        <authorList>
            <person name="Palmer W."/>
            <person name="Jacygrad E."/>
            <person name="Sagayaradj S."/>
            <person name="Cavanaugh K."/>
            <person name="Han R."/>
            <person name="Bertier L."/>
            <person name="Beede B."/>
            <person name="Kafkas S."/>
            <person name="Golino D."/>
            <person name="Preece J."/>
            <person name="Michelmore R."/>
        </authorList>
    </citation>
    <scope>NUCLEOTIDE SEQUENCE [LARGE SCALE GENOMIC DNA]</scope>
</reference>
<evidence type="ECO:0000313" key="1">
    <source>
        <dbReference type="EMBL" id="KAJ0030777.1"/>
    </source>
</evidence>
<protein>
    <submittedName>
        <fullName evidence="1">Uncharacterized protein</fullName>
    </submittedName>
</protein>
<keyword evidence="2" id="KW-1185">Reference proteome</keyword>
<evidence type="ECO:0000313" key="2">
    <source>
        <dbReference type="Proteomes" id="UP001163603"/>
    </source>
</evidence>
<organism evidence="1 2">
    <name type="scientific">Pistacia integerrima</name>
    <dbReference type="NCBI Taxonomy" id="434235"/>
    <lineage>
        <taxon>Eukaryota</taxon>
        <taxon>Viridiplantae</taxon>
        <taxon>Streptophyta</taxon>
        <taxon>Embryophyta</taxon>
        <taxon>Tracheophyta</taxon>
        <taxon>Spermatophyta</taxon>
        <taxon>Magnoliopsida</taxon>
        <taxon>eudicotyledons</taxon>
        <taxon>Gunneridae</taxon>
        <taxon>Pentapetalae</taxon>
        <taxon>rosids</taxon>
        <taxon>malvids</taxon>
        <taxon>Sapindales</taxon>
        <taxon>Anacardiaceae</taxon>
        <taxon>Pistacia</taxon>
    </lineage>
</organism>
<dbReference type="EMBL" id="CM047743">
    <property type="protein sequence ID" value="KAJ0030777.1"/>
    <property type="molecule type" value="Genomic_DNA"/>
</dbReference>
<name>A0ACC0Y8R0_9ROSI</name>
<accession>A0ACC0Y8R0</accession>
<proteinExistence type="predicted"/>
<gene>
    <name evidence="1" type="ORF">Pint_13930</name>
</gene>
<sequence>MGSLVAGAKFRGDFEERLKAVLKEVTSSNGQIILFNNEIHTVVGAEKMDVIDLEDETIDAEILNSMAVLEVSNVNWEDIGGLKNVKRELQEWNMHPEKFEKFGMSPSQGVLFLAQSVDSSLAKPF</sequence>
<comment type="caution">
    <text evidence="1">The sequence shown here is derived from an EMBL/GenBank/DDBJ whole genome shotgun (WGS) entry which is preliminary data.</text>
</comment>
<dbReference type="Proteomes" id="UP001163603">
    <property type="component" value="Chromosome 8"/>
</dbReference>